<keyword evidence="1" id="KW-0547">Nucleotide-binding</keyword>
<dbReference type="Gene3D" id="1.20.58.530">
    <property type="match status" value="1"/>
</dbReference>
<name>A0A7J7N864_9MAGN</name>
<dbReference type="Gene3D" id="3.30.70.1590">
    <property type="match status" value="1"/>
</dbReference>
<evidence type="ECO:0000256" key="5">
    <source>
        <dbReference type="ARBA" id="ARBA00023203"/>
    </source>
</evidence>
<dbReference type="SUPFAM" id="SSF52540">
    <property type="entry name" value="P-loop containing nucleoside triphosphate hydrolases"/>
    <property type="match status" value="1"/>
</dbReference>
<comment type="caution">
    <text evidence="8">The sequence shown here is derived from an EMBL/GenBank/DDBJ whole genome shotgun (WGS) entry which is preliminary data.</text>
</comment>
<dbReference type="Pfam" id="PF00063">
    <property type="entry name" value="Myosin_head"/>
    <property type="match status" value="1"/>
</dbReference>
<comment type="caution">
    <text evidence="6">Lacks conserved residue(s) required for the propagation of feature annotation.</text>
</comment>
<proteinExistence type="inferred from homology"/>
<gene>
    <name evidence="8" type="ORF">GIB67_025147</name>
</gene>
<dbReference type="EMBL" id="JACGCM010000999">
    <property type="protein sequence ID" value="KAF6163283.1"/>
    <property type="molecule type" value="Genomic_DNA"/>
</dbReference>
<dbReference type="SMART" id="SM00242">
    <property type="entry name" value="MYSc"/>
    <property type="match status" value="1"/>
</dbReference>
<evidence type="ECO:0000256" key="3">
    <source>
        <dbReference type="ARBA" id="ARBA00023123"/>
    </source>
</evidence>
<evidence type="ECO:0000313" key="8">
    <source>
        <dbReference type="EMBL" id="KAF6163283.1"/>
    </source>
</evidence>
<dbReference type="GO" id="GO:0000146">
    <property type="term" value="F:microfilament motor activity"/>
    <property type="evidence" value="ECO:0007669"/>
    <property type="project" value="TreeGrafter"/>
</dbReference>
<evidence type="ECO:0000256" key="6">
    <source>
        <dbReference type="PROSITE-ProRule" id="PRU00782"/>
    </source>
</evidence>
<dbReference type="InterPro" id="IPR036961">
    <property type="entry name" value="Kinesin_motor_dom_sf"/>
</dbReference>
<evidence type="ECO:0000259" key="7">
    <source>
        <dbReference type="PROSITE" id="PS51456"/>
    </source>
</evidence>
<organism evidence="8 9">
    <name type="scientific">Kingdonia uniflora</name>
    <dbReference type="NCBI Taxonomy" id="39325"/>
    <lineage>
        <taxon>Eukaryota</taxon>
        <taxon>Viridiplantae</taxon>
        <taxon>Streptophyta</taxon>
        <taxon>Embryophyta</taxon>
        <taxon>Tracheophyta</taxon>
        <taxon>Spermatophyta</taxon>
        <taxon>Magnoliopsida</taxon>
        <taxon>Ranunculales</taxon>
        <taxon>Circaeasteraceae</taxon>
        <taxon>Kingdonia</taxon>
    </lineage>
</organism>
<dbReference type="PROSITE" id="PS51456">
    <property type="entry name" value="MYOSIN_MOTOR"/>
    <property type="match status" value="1"/>
</dbReference>
<keyword evidence="9" id="KW-1185">Reference proteome</keyword>
<dbReference type="InterPro" id="IPR027417">
    <property type="entry name" value="P-loop_NTPase"/>
</dbReference>
<dbReference type="FunFam" id="1.10.10.820:FF:000001">
    <property type="entry name" value="Myosin heavy chain"/>
    <property type="match status" value="1"/>
</dbReference>
<dbReference type="GO" id="GO:0005524">
    <property type="term" value="F:ATP binding"/>
    <property type="evidence" value="ECO:0007669"/>
    <property type="project" value="UniProtKB-KW"/>
</dbReference>
<dbReference type="Proteomes" id="UP000541444">
    <property type="component" value="Unassembled WGS sequence"/>
</dbReference>
<evidence type="ECO:0000256" key="4">
    <source>
        <dbReference type="ARBA" id="ARBA00023175"/>
    </source>
</evidence>
<dbReference type="PRINTS" id="PR00193">
    <property type="entry name" value="MYOSINHEAVY"/>
</dbReference>
<dbReference type="AlphaFoldDB" id="A0A7J7N864"/>
<keyword evidence="4" id="KW-0505">Motor protein</keyword>
<evidence type="ECO:0000256" key="2">
    <source>
        <dbReference type="ARBA" id="ARBA00022840"/>
    </source>
</evidence>
<dbReference type="Gene3D" id="3.40.850.10">
    <property type="entry name" value="Kinesin motor domain"/>
    <property type="match status" value="1"/>
</dbReference>
<dbReference type="GO" id="GO:0030048">
    <property type="term" value="P:actin filament-based movement"/>
    <property type="evidence" value="ECO:0007669"/>
    <property type="project" value="UniProtKB-ARBA"/>
</dbReference>
<dbReference type="GO" id="GO:0016020">
    <property type="term" value="C:membrane"/>
    <property type="evidence" value="ECO:0007669"/>
    <property type="project" value="TreeGrafter"/>
</dbReference>
<protein>
    <recommendedName>
        <fullName evidence="7">Myosin motor domain-containing protein</fullName>
    </recommendedName>
</protein>
<comment type="similarity">
    <text evidence="6">Belongs to the TRAFAC class myosin-kinesin ATPase superfamily. Myosin family.</text>
</comment>
<feature type="region of interest" description="Actin-binding" evidence="6">
    <location>
        <begin position="398"/>
        <end position="420"/>
    </location>
</feature>
<dbReference type="OrthoDB" id="1735728at2759"/>
<dbReference type="GO" id="GO:0051015">
    <property type="term" value="F:actin filament binding"/>
    <property type="evidence" value="ECO:0007669"/>
    <property type="project" value="TreeGrafter"/>
</dbReference>
<keyword evidence="2" id="KW-0067">ATP-binding</keyword>
<dbReference type="PANTHER" id="PTHR13140:SF706">
    <property type="entry name" value="DILUTE CLASS UNCONVENTIONAL MYOSIN, ISOFORM C"/>
    <property type="match status" value="1"/>
</dbReference>
<sequence length="730" mass="82976">MPLFYCAKPEECRDYCEQSRVVQLAKGERSYHIFYQLCAGAPSTLKERLNLKPAGEYNYLKQSGCALIDDIDDAQRFDLLMKTLDSVQIHKEDQDNAFSMISAILWLGNISFEVIDNENHVEVVIDEAVTNSAKLMGCDVQKLSLTLSTRQVQAGPDTIVLPLTYPQISLSDVYFFRQLIQGTSWQSSSMLACLTGWLEKLTSHLEKAADNQGDPLVSSISLGLNHFRQAFRKNGLEQLCVNYANERLQQHFNRHLFKLEQEEYRKNGIDCRQVDFEDNQECLNLFEKKPFGLFSLLDKESSSSSKATDLTLASKLEQHLKANPCFKQETDRNFSVCHYAGKVLYSTSDFLEKNRDPQPSNPIQLLSSCTFQLPQLFASSMFYPLQMPSVGLKFKDQLFKLMQQLEATTPLFIRCIKPNDKKIPGIFDNELVLQQLKCCGVLEFVRISRSSYPTRVTHQQFARRYGFLLQENVKTEDHLSISVAILQKFNVHPYMYQVGYTKLFFRTEQVTTKKEGHRAIDVVGGEDGDVLKNSRSKSHDRTATLMREIHPIDDFDHYEVQPEYNKLRSGVSPICSAATTNRLSRLKNFLIFGIEDIREGTAGTSQTEDTGVVDNSINDIGQSFDVVRLLIGERDRPKSPKARGRESSMGTTNWVSEVVDYTIESFGVVPMANKTIKECFSGRSTPENEGPKLVFGRLSEEELRKRRLTFKSCLAGTSLAGHDLRTDRHA</sequence>
<dbReference type="Gene3D" id="1.10.10.820">
    <property type="match status" value="1"/>
</dbReference>
<keyword evidence="5 6" id="KW-0009">Actin-binding</keyword>
<evidence type="ECO:0000256" key="1">
    <source>
        <dbReference type="ARBA" id="ARBA00022741"/>
    </source>
</evidence>
<dbReference type="Gene3D" id="1.20.120.720">
    <property type="entry name" value="Myosin VI head, motor domain, U50 subdomain"/>
    <property type="match status" value="1"/>
</dbReference>
<evidence type="ECO:0000313" key="9">
    <source>
        <dbReference type="Proteomes" id="UP000541444"/>
    </source>
</evidence>
<dbReference type="GO" id="GO:0005737">
    <property type="term" value="C:cytoplasm"/>
    <property type="evidence" value="ECO:0007669"/>
    <property type="project" value="TreeGrafter"/>
</dbReference>
<dbReference type="GO" id="GO:0007015">
    <property type="term" value="P:actin filament organization"/>
    <property type="evidence" value="ECO:0007669"/>
    <property type="project" value="TreeGrafter"/>
</dbReference>
<keyword evidence="3 6" id="KW-0518">Myosin</keyword>
<reference evidence="8 9" key="1">
    <citation type="journal article" date="2020" name="IScience">
        <title>Genome Sequencing of the Endangered Kingdonia uniflora (Circaeasteraceae, Ranunculales) Reveals Potential Mechanisms of Evolutionary Specialization.</title>
        <authorList>
            <person name="Sun Y."/>
            <person name="Deng T."/>
            <person name="Zhang A."/>
            <person name="Moore M.J."/>
            <person name="Landis J.B."/>
            <person name="Lin N."/>
            <person name="Zhang H."/>
            <person name="Zhang X."/>
            <person name="Huang J."/>
            <person name="Zhang X."/>
            <person name="Sun H."/>
            <person name="Wang H."/>
        </authorList>
    </citation>
    <scope>NUCLEOTIDE SEQUENCE [LARGE SCALE GENOMIC DNA]</scope>
    <source>
        <strain evidence="8">TB1705</strain>
        <tissue evidence="8">Leaf</tissue>
    </source>
</reference>
<dbReference type="PANTHER" id="PTHR13140">
    <property type="entry name" value="MYOSIN"/>
    <property type="match status" value="1"/>
</dbReference>
<dbReference type="InterPro" id="IPR001609">
    <property type="entry name" value="Myosin_head_motor_dom-like"/>
</dbReference>
<feature type="domain" description="Myosin motor" evidence="7">
    <location>
        <begin position="1"/>
        <end position="518"/>
    </location>
</feature>
<dbReference type="GO" id="GO:0016459">
    <property type="term" value="C:myosin complex"/>
    <property type="evidence" value="ECO:0007669"/>
    <property type="project" value="UniProtKB-KW"/>
</dbReference>
<accession>A0A7J7N864</accession>